<feature type="domain" description="Xylose isomerase-like TIM barrel" evidence="1">
    <location>
        <begin position="21"/>
        <end position="256"/>
    </location>
</feature>
<dbReference type="PANTHER" id="PTHR12110">
    <property type="entry name" value="HYDROXYPYRUVATE ISOMERASE"/>
    <property type="match status" value="1"/>
</dbReference>
<organism evidence="2 3">
    <name type="scientific">Bosea spartocytisi</name>
    <dbReference type="NCBI Taxonomy" id="2773451"/>
    <lineage>
        <taxon>Bacteria</taxon>
        <taxon>Pseudomonadati</taxon>
        <taxon>Pseudomonadota</taxon>
        <taxon>Alphaproteobacteria</taxon>
        <taxon>Hyphomicrobiales</taxon>
        <taxon>Boseaceae</taxon>
        <taxon>Bosea</taxon>
    </lineage>
</organism>
<sequence>MNRLISLAHLTVMELAPPDVFSAAAEAGYSHASLRLAPAAPGKEAQFPMIGDTPMFRETQRRIADSGVALFDFEILRINRDTRLTDFLPVIETGAKLGGKFVLVAGDVEDEPFMVDKFAEICALGAPFGIGMGLEHMPWTGVKTLAAARRIVEAANPANGHIIVDAIHVDRSGETAADVAAMPRHLHCYFQICDLPAERPKDHETMIYQARQARLPPGEGGLDLRGMLRAIPQDLPISVEIPMAELARTMPAAPRARMLREKTEAMLRAVQATASA</sequence>
<protein>
    <submittedName>
        <fullName evidence="2">Sugar phosphate isomerase/epimerase</fullName>
    </submittedName>
</protein>
<dbReference type="PANTHER" id="PTHR12110:SF48">
    <property type="entry name" value="BLL3656 PROTEIN"/>
    <property type="match status" value="1"/>
</dbReference>
<keyword evidence="3" id="KW-1185">Reference proteome</keyword>
<gene>
    <name evidence="2" type="ORF">IED13_12370</name>
</gene>
<comment type="caution">
    <text evidence="2">The sequence shown here is derived from an EMBL/GenBank/DDBJ whole genome shotgun (WGS) entry which is preliminary data.</text>
</comment>
<dbReference type="EMBL" id="JACXWY010000006">
    <property type="protein sequence ID" value="MBD3846494.1"/>
    <property type="molecule type" value="Genomic_DNA"/>
</dbReference>
<dbReference type="SUPFAM" id="SSF51658">
    <property type="entry name" value="Xylose isomerase-like"/>
    <property type="match status" value="1"/>
</dbReference>
<name>A0A927HZQ3_9HYPH</name>
<evidence type="ECO:0000313" key="3">
    <source>
        <dbReference type="Proteomes" id="UP000619295"/>
    </source>
</evidence>
<dbReference type="AlphaFoldDB" id="A0A927HZQ3"/>
<dbReference type="InterPro" id="IPR050312">
    <property type="entry name" value="IolE/XylAMocC-like"/>
</dbReference>
<dbReference type="Pfam" id="PF01261">
    <property type="entry name" value="AP_endonuc_2"/>
    <property type="match status" value="1"/>
</dbReference>
<accession>A0A927HZQ3</accession>
<proteinExistence type="predicted"/>
<dbReference type="InterPro" id="IPR013022">
    <property type="entry name" value="Xyl_isomerase-like_TIM-brl"/>
</dbReference>
<keyword evidence="2" id="KW-0413">Isomerase</keyword>
<dbReference type="InterPro" id="IPR036237">
    <property type="entry name" value="Xyl_isomerase-like_sf"/>
</dbReference>
<reference evidence="2" key="1">
    <citation type="submission" date="2020-09" db="EMBL/GenBank/DDBJ databases">
        <title>Bosea spartocytisi sp. nov. a root nodule endophyte of Spartocytisus supranubius in the high mountain ecosystem fo the Teide National Park (Canary Islands, Spain).</title>
        <authorList>
            <person name="Pulido-Suarez L."/>
            <person name="Peix A."/>
            <person name="Igual J.M."/>
            <person name="Socas-Perez N."/>
            <person name="Velazquez E."/>
            <person name="Flores-Felix J.D."/>
            <person name="Leon-Barrios M."/>
        </authorList>
    </citation>
    <scope>NUCLEOTIDE SEQUENCE</scope>
    <source>
        <strain evidence="2">SSUT16</strain>
    </source>
</reference>
<evidence type="ECO:0000259" key="1">
    <source>
        <dbReference type="Pfam" id="PF01261"/>
    </source>
</evidence>
<dbReference type="Gene3D" id="3.20.20.150">
    <property type="entry name" value="Divalent-metal-dependent TIM barrel enzymes"/>
    <property type="match status" value="1"/>
</dbReference>
<dbReference type="GO" id="GO:0016853">
    <property type="term" value="F:isomerase activity"/>
    <property type="evidence" value="ECO:0007669"/>
    <property type="project" value="UniProtKB-KW"/>
</dbReference>
<evidence type="ECO:0000313" key="2">
    <source>
        <dbReference type="EMBL" id="MBD3846494.1"/>
    </source>
</evidence>
<dbReference type="RefSeq" id="WP_191124337.1">
    <property type="nucleotide sequence ID" value="NZ_JACXWY010000006.1"/>
</dbReference>
<dbReference type="Proteomes" id="UP000619295">
    <property type="component" value="Unassembled WGS sequence"/>
</dbReference>